<organism evidence="2 3">
    <name type="scientific">Pelomonas caseinilytica</name>
    <dbReference type="NCBI Taxonomy" id="2906763"/>
    <lineage>
        <taxon>Bacteria</taxon>
        <taxon>Pseudomonadati</taxon>
        <taxon>Pseudomonadota</taxon>
        <taxon>Betaproteobacteria</taxon>
        <taxon>Burkholderiales</taxon>
        <taxon>Sphaerotilaceae</taxon>
        <taxon>Roseateles</taxon>
    </lineage>
</organism>
<proteinExistence type="predicted"/>
<dbReference type="SUPFAM" id="SSF53756">
    <property type="entry name" value="UDP-Glycosyltransferase/glycogen phosphorylase"/>
    <property type="match status" value="1"/>
</dbReference>
<keyword evidence="3" id="KW-1185">Reference proteome</keyword>
<comment type="caution">
    <text evidence="2">The sequence shown here is derived from an EMBL/GenBank/DDBJ whole genome shotgun (WGS) entry which is preliminary data.</text>
</comment>
<dbReference type="Proteomes" id="UP001201463">
    <property type="component" value="Unassembled WGS sequence"/>
</dbReference>
<gene>
    <name evidence="2" type="ORF">LXT12_19170</name>
</gene>
<evidence type="ECO:0000259" key="1">
    <source>
        <dbReference type="Pfam" id="PF00534"/>
    </source>
</evidence>
<evidence type="ECO:0000313" key="2">
    <source>
        <dbReference type="EMBL" id="MCE4539378.1"/>
    </source>
</evidence>
<dbReference type="InterPro" id="IPR001296">
    <property type="entry name" value="Glyco_trans_1"/>
</dbReference>
<dbReference type="PANTHER" id="PTHR46660:SF2">
    <property type="entry name" value="GLYCOSYLTRANSFERASE 1 DOMAIN-CONTAINING PROTEIN 1"/>
    <property type="match status" value="1"/>
</dbReference>
<dbReference type="Pfam" id="PF00534">
    <property type="entry name" value="Glycos_transf_1"/>
    <property type="match status" value="1"/>
</dbReference>
<dbReference type="InterPro" id="IPR052622">
    <property type="entry name" value="Glycosyltransferase_G1"/>
</dbReference>
<evidence type="ECO:0000313" key="3">
    <source>
        <dbReference type="Proteomes" id="UP001201463"/>
    </source>
</evidence>
<name>A0ABS8XI02_9BURK</name>
<accession>A0ABS8XI02</accession>
<dbReference type="PANTHER" id="PTHR46660">
    <property type="match status" value="1"/>
</dbReference>
<feature type="domain" description="Glycosyl transferase family 1" evidence="1">
    <location>
        <begin position="144"/>
        <end position="282"/>
    </location>
</feature>
<dbReference type="EMBL" id="JAJTWT010000008">
    <property type="protein sequence ID" value="MCE4539378.1"/>
    <property type="molecule type" value="Genomic_DNA"/>
</dbReference>
<reference evidence="2 3" key="1">
    <citation type="submission" date="2021-12" db="EMBL/GenBank/DDBJ databases">
        <title>Genome seq of p7.</title>
        <authorList>
            <person name="Seo T."/>
        </authorList>
    </citation>
    <scope>NUCLEOTIDE SEQUENCE [LARGE SCALE GENOMIC DNA]</scope>
    <source>
        <strain evidence="2 3">P7</strain>
    </source>
</reference>
<dbReference type="Gene3D" id="3.40.50.2000">
    <property type="entry name" value="Glycogen Phosphorylase B"/>
    <property type="match status" value="1"/>
</dbReference>
<protein>
    <submittedName>
        <fullName evidence="2">TIGR04348 family glycosyltransferase</fullName>
    </submittedName>
</protein>
<dbReference type="InterPro" id="IPR027627">
    <property type="entry name" value="Glycosyltransferase_put"/>
</dbReference>
<dbReference type="RefSeq" id="WP_233393894.1">
    <property type="nucleotide sequence ID" value="NZ_JAJTWT010000008.1"/>
</dbReference>
<sequence>MHRQSLVIVTPALASANNGNWQTAHRWAGLLGPAYRVRLAQAWTDGDEAMLIALHARRSAASIAAWRVAHPARPIVLVLTGTDLYRDIHTDAAARRSLDLADALVVLNELGARALPEACRAKARVVLQSCPARAPLARTPRHLRALMVGHLRDEKDPRTYWRAVRRLSGRADLRFDHVGEALDPALGAEAAALAAALPGFRWLGSLPHEACRRRIQAAHVLVQPSVMEGGAHTVIEAVRSGTPVLASRIDGNLGLLGEGYEGVFEPGDDAALAALLARARDEADMLPRLAAQLALRADLFAPQAEREALHRLVGALLARPSDR</sequence>
<dbReference type="NCBIfam" id="TIGR04348">
    <property type="entry name" value="selenoneine biosynthesis selenosugar synthase SenB"/>
    <property type="match status" value="1"/>
</dbReference>